<feature type="region of interest" description="Disordered" evidence="1">
    <location>
        <begin position="27"/>
        <end position="52"/>
    </location>
</feature>
<dbReference type="AlphaFoldDB" id="A0A9W3FMD3"/>
<feature type="region of interest" description="Disordered" evidence="1">
    <location>
        <begin position="155"/>
        <end position="202"/>
    </location>
</feature>
<proteinExistence type="predicted"/>
<gene>
    <name evidence="2" type="primary">LOC123613036</name>
</gene>
<reference evidence="2" key="1">
    <citation type="submission" date="2025-08" db="UniProtKB">
        <authorList>
            <consortium name="RefSeq"/>
        </authorList>
    </citation>
    <scope>IDENTIFICATION</scope>
    <source>
        <tissue evidence="2">Blood</tissue>
    </source>
</reference>
<feature type="compositionally biased region" description="Basic and acidic residues" evidence="1">
    <location>
        <begin position="157"/>
        <end position="174"/>
    </location>
</feature>
<accession>A0A9W3FMD3</accession>
<protein>
    <submittedName>
        <fullName evidence="2">Uncharacterized protein LOC123613036</fullName>
    </submittedName>
</protein>
<dbReference type="RefSeq" id="XP_045363092.1">
    <property type="nucleotide sequence ID" value="XM_045507136.1"/>
</dbReference>
<organism evidence="2">
    <name type="scientific">Camelus bactrianus</name>
    <name type="common">Bactrian camel</name>
    <dbReference type="NCBI Taxonomy" id="9837"/>
    <lineage>
        <taxon>Eukaryota</taxon>
        <taxon>Metazoa</taxon>
        <taxon>Chordata</taxon>
        <taxon>Craniata</taxon>
        <taxon>Vertebrata</taxon>
        <taxon>Euteleostomi</taxon>
        <taxon>Mammalia</taxon>
        <taxon>Eutheria</taxon>
        <taxon>Laurasiatheria</taxon>
        <taxon>Artiodactyla</taxon>
        <taxon>Tylopoda</taxon>
        <taxon>Camelidae</taxon>
        <taxon>Camelus</taxon>
    </lineage>
</organism>
<name>A0A9W3FMD3_CAMBA</name>
<evidence type="ECO:0000313" key="2">
    <source>
        <dbReference type="RefSeq" id="XP_045363092.1"/>
    </source>
</evidence>
<evidence type="ECO:0000256" key="1">
    <source>
        <dbReference type="SAM" id="MobiDB-lite"/>
    </source>
</evidence>
<sequence length="202" mass="22097">MGWSGCDLGMNIDVDLSAAAGGCPPTHLFPVGSREGSSEQPGSRGRKRTLKTNTRWSLQRAGSLLRKPPLRADCHMQVSGFSVLRSESQHLHLVTIVDIIVSFLPPLFSSRMELPLAHPPTNNLTTSYNSGESEIMESTPPSLQTPAQLEGKPAGIHVERQELRGAKQLLEKDSHRHRPRPRALDGEAGQLPNAREPFLTSD</sequence>